<keyword evidence="3" id="KW-0812">Transmembrane</keyword>
<dbReference type="EMBL" id="MHRM01000001">
    <property type="protein sequence ID" value="OHA24632.1"/>
    <property type="molecule type" value="Genomic_DNA"/>
</dbReference>
<dbReference type="SUPFAM" id="SSF49899">
    <property type="entry name" value="Concanavalin A-like lectins/glucanases"/>
    <property type="match status" value="1"/>
</dbReference>
<protein>
    <recommendedName>
        <fullName evidence="4">LamG-like jellyroll fold domain-containing protein</fullName>
    </recommendedName>
</protein>
<name>A0A1G2MNR1_9BACT</name>
<dbReference type="InterPro" id="IPR012902">
    <property type="entry name" value="N_methyl_site"/>
</dbReference>
<accession>A0A1G2MNR1</accession>
<evidence type="ECO:0000256" key="2">
    <source>
        <dbReference type="ARBA" id="ARBA00023157"/>
    </source>
</evidence>
<dbReference type="PANTHER" id="PTHR47635:SF2">
    <property type="entry name" value="LAMG-LIKE JELLYROLL FOLD DOMAIN-CONTAINING PROTEIN"/>
    <property type="match status" value="1"/>
</dbReference>
<evidence type="ECO:0000313" key="5">
    <source>
        <dbReference type="EMBL" id="OHA24632.1"/>
    </source>
</evidence>
<evidence type="ECO:0000259" key="4">
    <source>
        <dbReference type="SMART" id="SM00560"/>
    </source>
</evidence>
<evidence type="ECO:0000256" key="1">
    <source>
        <dbReference type="ARBA" id="ARBA00022729"/>
    </source>
</evidence>
<gene>
    <name evidence="5" type="ORF">A3D50_00305</name>
</gene>
<evidence type="ECO:0000313" key="6">
    <source>
        <dbReference type="Proteomes" id="UP000178413"/>
    </source>
</evidence>
<dbReference type="Pfam" id="PF07963">
    <property type="entry name" value="N_methyl"/>
    <property type="match status" value="1"/>
</dbReference>
<organism evidence="5 6">
    <name type="scientific">Candidatus Taylorbacteria bacterium RIFCSPHIGHO2_02_FULL_44_12</name>
    <dbReference type="NCBI Taxonomy" id="1802308"/>
    <lineage>
        <taxon>Bacteria</taxon>
        <taxon>Candidatus Tayloriibacteriota</taxon>
    </lineage>
</organism>
<evidence type="ECO:0000256" key="3">
    <source>
        <dbReference type="SAM" id="Phobius"/>
    </source>
</evidence>
<feature type="domain" description="LamG-like jellyroll fold" evidence="4">
    <location>
        <begin position="137"/>
        <end position="265"/>
    </location>
</feature>
<dbReference type="NCBIfam" id="TIGR02532">
    <property type="entry name" value="IV_pilin_GFxxxE"/>
    <property type="match status" value="1"/>
</dbReference>
<sequence>MGDKGYKSNKKSIKGNSGFTLIELLVVMSIISVISSMVLVYLKSTRDKARISSARSFSANIYHASGAYAGGIWLMEEGTGNIINDSSGWKNTATNNGATWSSDVPFTDSEEKWSLYFNGSSYLSVPFNAKTMNIKQDGFTYSAWIKPTALTQDYNMFMGQILPYFNVRSTGILHMSMTAGGQQRSVYSVTKLSVNKWYHVAATYDSQGYMKVYVDGKLDGTSGPFLNPSNSVSNFYIGKWQPNDTYRFTGYIARVRHYNNALSLSQIQQMYANESPQFKLANAVGGISGEDN</sequence>
<dbReference type="InterPro" id="IPR006558">
    <property type="entry name" value="LamG-like"/>
</dbReference>
<dbReference type="SMART" id="SM00560">
    <property type="entry name" value="LamGL"/>
    <property type="match status" value="1"/>
</dbReference>
<dbReference type="Gene3D" id="2.60.120.200">
    <property type="match status" value="1"/>
</dbReference>
<keyword evidence="3" id="KW-1133">Transmembrane helix</keyword>
<dbReference type="PANTHER" id="PTHR47635">
    <property type="entry name" value="CUB DOMAIN-CONTAINING PROTEIN"/>
    <property type="match status" value="1"/>
</dbReference>
<feature type="transmembrane region" description="Helical" evidence="3">
    <location>
        <begin position="21"/>
        <end position="42"/>
    </location>
</feature>
<reference evidence="5 6" key="1">
    <citation type="journal article" date="2016" name="Nat. Commun.">
        <title>Thousands of microbial genomes shed light on interconnected biogeochemical processes in an aquifer system.</title>
        <authorList>
            <person name="Anantharaman K."/>
            <person name="Brown C.T."/>
            <person name="Hug L.A."/>
            <person name="Sharon I."/>
            <person name="Castelle C.J."/>
            <person name="Probst A.J."/>
            <person name="Thomas B.C."/>
            <person name="Singh A."/>
            <person name="Wilkins M.J."/>
            <person name="Karaoz U."/>
            <person name="Brodie E.L."/>
            <person name="Williams K.H."/>
            <person name="Hubbard S.S."/>
            <person name="Banfield J.F."/>
        </authorList>
    </citation>
    <scope>NUCLEOTIDE SEQUENCE [LARGE SCALE GENOMIC DNA]</scope>
</reference>
<keyword evidence="2" id="KW-1015">Disulfide bond</keyword>
<dbReference type="Pfam" id="PF13385">
    <property type="entry name" value="Laminin_G_3"/>
    <property type="match status" value="1"/>
</dbReference>
<dbReference type="PROSITE" id="PS00409">
    <property type="entry name" value="PROKAR_NTER_METHYL"/>
    <property type="match status" value="1"/>
</dbReference>
<keyword evidence="1" id="KW-0732">Signal</keyword>
<proteinExistence type="predicted"/>
<dbReference type="STRING" id="1802308.A3D50_00305"/>
<dbReference type="Proteomes" id="UP000178413">
    <property type="component" value="Unassembled WGS sequence"/>
</dbReference>
<dbReference type="InterPro" id="IPR013320">
    <property type="entry name" value="ConA-like_dom_sf"/>
</dbReference>
<keyword evidence="3" id="KW-0472">Membrane</keyword>
<comment type="caution">
    <text evidence="5">The sequence shown here is derived from an EMBL/GenBank/DDBJ whole genome shotgun (WGS) entry which is preliminary data.</text>
</comment>
<dbReference type="AlphaFoldDB" id="A0A1G2MNR1"/>